<evidence type="ECO:0000313" key="1">
    <source>
        <dbReference type="EMBL" id="GAV99548.1"/>
    </source>
</evidence>
<dbReference type="EMBL" id="BDGU01000015">
    <property type="protein sequence ID" value="GAV99548.1"/>
    <property type="molecule type" value="Genomic_DNA"/>
</dbReference>
<reference evidence="1 2" key="1">
    <citation type="submission" date="2016-08" db="EMBL/GenBank/DDBJ databases">
        <authorList>
            <consortium name="Lentinula edodes genome sequencing consortium"/>
            <person name="Sakamoto Y."/>
            <person name="Nakade K."/>
            <person name="Sato S."/>
            <person name="Yoshida Y."/>
            <person name="Miyazaki K."/>
            <person name="Natsume S."/>
            <person name="Konno N."/>
        </authorList>
    </citation>
    <scope>NUCLEOTIDE SEQUENCE [LARGE SCALE GENOMIC DNA]</scope>
    <source>
        <strain evidence="1 2">NBRC 111202</strain>
    </source>
</reference>
<reference evidence="1 2" key="2">
    <citation type="submission" date="2017-02" db="EMBL/GenBank/DDBJ databases">
        <title>A genome survey and senescence transcriptome analysis in Lentinula edodes.</title>
        <authorList>
            <person name="Sakamoto Y."/>
            <person name="Nakade K."/>
            <person name="Sato S."/>
            <person name="Yoshida Y."/>
            <person name="Miyazaki K."/>
            <person name="Natsume S."/>
            <person name="Konno N."/>
        </authorList>
    </citation>
    <scope>NUCLEOTIDE SEQUENCE [LARGE SCALE GENOMIC DNA]</scope>
    <source>
        <strain evidence="1 2">NBRC 111202</strain>
    </source>
</reference>
<accession>A0A1Q3DXT0</accession>
<proteinExistence type="predicted"/>
<sequence>MVSDTVFASASGTYTFTWQEYRARTTFIGLCRLPDTLVFASLLSDGDGDGLSYAVVHTIQQLGRSIGLLLPQLMSLSDANGGASMCYSRRFIVDSLP</sequence>
<organism evidence="1 2">
    <name type="scientific">Lentinula edodes</name>
    <name type="common">Shiitake mushroom</name>
    <name type="synonym">Lentinus edodes</name>
    <dbReference type="NCBI Taxonomy" id="5353"/>
    <lineage>
        <taxon>Eukaryota</taxon>
        <taxon>Fungi</taxon>
        <taxon>Dikarya</taxon>
        <taxon>Basidiomycota</taxon>
        <taxon>Agaricomycotina</taxon>
        <taxon>Agaricomycetes</taxon>
        <taxon>Agaricomycetidae</taxon>
        <taxon>Agaricales</taxon>
        <taxon>Marasmiineae</taxon>
        <taxon>Omphalotaceae</taxon>
        <taxon>Lentinula</taxon>
    </lineage>
</organism>
<dbReference type="Proteomes" id="UP000188533">
    <property type="component" value="Unassembled WGS sequence"/>
</dbReference>
<dbReference type="AlphaFoldDB" id="A0A1Q3DXT0"/>
<protein>
    <submittedName>
        <fullName evidence="1">Uncharacterized protein</fullName>
    </submittedName>
</protein>
<evidence type="ECO:0000313" key="2">
    <source>
        <dbReference type="Proteomes" id="UP000188533"/>
    </source>
</evidence>
<name>A0A1Q3DXT0_LENED</name>
<keyword evidence="2" id="KW-1185">Reference proteome</keyword>
<comment type="caution">
    <text evidence="1">The sequence shown here is derived from an EMBL/GenBank/DDBJ whole genome shotgun (WGS) entry which is preliminary data.</text>
</comment>
<gene>
    <name evidence="1" type="ORF">LENED_001011</name>
</gene>